<evidence type="ECO:0000256" key="3">
    <source>
        <dbReference type="ARBA" id="ARBA00023155"/>
    </source>
</evidence>
<accession>A0A9B0M1E3</accession>
<evidence type="ECO:0000256" key="1">
    <source>
        <dbReference type="ARBA" id="ARBA00004123"/>
    </source>
</evidence>
<dbReference type="GO" id="GO:0000977">
    <property type="term" value="F:RNA polymerase II transcription regulatory region sequence-specific DNA binding"/>
    <property type="evidence" value="ECO:0007669"/>
    <property type="project" value="TreeGrafter"/>
</dbReference>
<feature type="region of interest" description="Disordered" evidence="8">
    <location>
        <begin position="63"/>
        <end position="87"/>
    </location>
</feature>
<dbReference type="Gene3D" id="1.10.10.60">
    <property type="entry name" value="Homeodomain-like"/>
    <property type="match status" value="1"/>
</dbReference>
<protein>
    <submittedName>
        <fullName evidence="11">Uncharacterized protein LOC101381022</fullName>
    </submittedName>
</protein>
<dbReference type="PANTHER" id="PTHR46123:SF3">
    <property type="entry name" value="DOUBLE HOMEOBOX PROTEIN 1-RELATED"/>
    <property type="match status" value="1"/>
</dbReference>
<evidence type="ECO:0000313" key="11">
    <source>
        <dbReference type="RefSeq" id="XP_004413039.1"/>
    </source>
</evidence>
<dbReference type="GO" id="GO:0000981">
    <property type="term" value="F:DNA-binding transcription factor activity, RNA polymerase II-specific"/>
    <property type="evidence" value="ECO:0007669"/>
    <property type="project" value="TreeGrafter"/>
</dbReference>
<keyword evidence="4 5" id="KW-0539">Nucleus</keyword>
<sequence length="433" mass="46964">MKSISKLEKNISSNIVSLRAEMRSNRADLKNAIIEMQSKLDALTGKVWFQKQRTRQLRQSLLGSAKSQGQGPTHGQEQPPSCTQDDSPSYKTGLFLSFSLTQEREGQSPLLGSPQTLDPSTGLCAWVHGDLSGLRDGEATEKMEKHDGRRKRTSISQSQTSILLQAFEKNRFPSIATREHLASLTGLPESSIQVWFQNRRARHPGQSRSGPVKDMEAHLKPSPHVTVPVELGLLAGGPVCSLQLALSNTLGSMQGLPAGTTPITCIGFTPPVFSGDPGSQALGAMIVLPTQGEHQQQHEHTGMAPLPFQDYPQPLVDYPCQGLKEAGHSGRNRATQCWGEWSQLVISIGQAQDGAVQQPAHAETLGWQQQAHPTAWLSAALNPQHQPSAEASSFLEELFTATEMEEDTHPFLSGCSPQEDALVFPGTPGNTPQ</sequence>
<evidence type="ECO:0000256" key="7">
    <source>
        <dbReference type="SAM" id="Coils"/>
    </source>
</evidence>
<evidence type="ECO:0000259" key="9">
    <source>
        <dbReference type="PROSITE" id="PS50071"/>
    </source>
</evidence>
<evidence type="ECO:0000256" key="2">
    <source>
        <dbReference type="ARBA" id="ARBA00023125"/>
    </source>
</evidence>
<feature type="domain" description="Homeobox" evidence="9">
    <location>
        <begin position="146"/>
        <end position="206"/>
    </location>
</feature>
<dbReference type="CDD" id="cd00086">
    <property type="entry name" value="homeodomain"/>
    <property type="match status" value="1"/>
</dbReference>
<name>A0A9B0M1E3_ODORO</name>
<feature type="coiled-coil region" evidence="7">
    <location>
        <begin position="19"/>
        <end position="46"/>
    </location>
</feature>
<dbReference type="PANTHER" id="PTHR46123">
    <property type="entry name" value="MIX-TYPE HOMEOBOX GENE 1-RELATED"/>
    <property type="match status" value="1"/>
</dbReference>
<evidence type="ECO:0000256" key="4">
    <source>
        <dbReference type="ARBA" id="ARBA00023242"/>
    </source>
</evidence>
<dbReference type="InterPro" id="IPR009057">
    <property type="entry name" value="Homeodomain-like_sf"/>
</dbReference>
<dbReference type="GO" id="GO:0005634">
    <property type="term" value="C:nucleus"/>
    <property type="evidence" value="ECO:0007669"/>
    <property type="project" value="UniProtKB-SubCell"/>
</dbReference>
<dbReference type="PROSITE" id="PS50071">
    <property type="entry name" value="HOMEOBOX_2"/>
    <property type="match status" value="1"/>
</dbReference>
<dbReference type="Proteomes" id="UP000245340">
    <property type="component" value="Unplaced"/>
</dbReference>
<dbReference type="SMART" id="SM00389">
    <property type="entry name" value="HOX"/>
    <property type="match status" value="1"/>
</dbReference>
<feature type="region of interest" description="Disordered" evidence="8">
    <location>
        <begin position="413"/>
        <end position="433"/>
    </location>
</feature>
<dbReference type="RefSeq" id="XP_004413039.1">
    <property type="nucleotide sequence ID" value="XM_004412982.1"/>
</dbReference>
<dbReference type="Pfam" id="PF00046">
    <property type="entry name" value="Homeodomain"/>
    <property type="match status" value="1"/>
</dbReference>
<dbReference type="AlphaFoldDB" id="A0A9B0M1E3"/>
<comment type="subcellular location">
    <subcellularLocation>
        <location evidence="1 5 6">Nucleus</location>
    </subcellularLocation>
</comment>
<dbReference type="SUPFAM" id="SSF46689">
    <property type="entry name" value="Homeodomain-like"/>
    <property type="match status" value="1"/>
</dbReference>
<evidence type="ECO:0000313" key="10">
    <source>
        <dbReference type="Proteomes" id="UP000245340"/>
    </source>
</evidence>
<dbReference type="InterPro" id="IPR051306">
    <property type="entry name" value="Homeobox_regulator"/>
</dbReference>
<keyword evidence="10" id="KW-1185">Reference proteome</keyword>
<feature type="DNA-binding region" description="Homeobox" evidence="5">
    <location>
        <begin position="148"/>
        <end position="207"/>
    </location>
</feature>
<organism evidence="10 11">
    <name type="scientific">Odobenus rosmarus divergens</name>
    <name type="common">Pacific walrus</name>
    <dbReference type="NCBI Taxonomy" id="9708"/>
    <lineage>
        <taxon>Eukaryota</taxon>
        <taxon>Metazoa</taxon>
        <taxon>Chordata</taxon>
        <taxon>Craniata</taxon>
        <taxon>Vertebrata</taxon>
        <taxon>Euteleostomi</taxon>
        <taxon>Mammalia</taxon>
        <taxon>Eutheria</taxon>
        <taxon>Laurasiatheria</taxon>
        <taxon>Carnivora</taxon>
        <taxon>Caniformia</taxon>
        <taxon>Pinnipedia</taxon>
        <taxon>Odobenidae</taxon>
        <taxon>Odobenus</taxon>
    </lineage>
</organism>
<evidence type="ECO:0000256" key="6">
    <source>
        <dbReference type="RuleBase" id="RU000682"/>
    </source>
</evidence>
<keyword evidence="3 5" id="KW-0371">Homeobox</keyword>
<keyword evidence="2 5" id="KW-0238">DNA-binding</keyword>
<reference evidence="11" key="1">
    <citation type="submission" date="2025-08" db="UniProtKB">
        <authorList>
            <consortium name="RefSeq"/>
        </authorList>
    </citation>
    <scope>IDENTIFICATION</scope>
</reference>
<gene>
    <name evidence="11" type="primary">LOC101381022</name>
</gene>
<keyword evidence="7" id="KW-0175">Coiled coil</keyword>
<proteinExistence type="predicted"/>
<evidence type="ECO:0000256" key="5">
    <source>
        <dbReference type="PROSITE-ProRule" id="PRU00108"/>
    </source>
</evidence>
<evidence type="ECO:0000256" key="8">
    <source>
        <dbReference type="SAM" id="MobiDB-lite"/>
    </source>
</evidence>
<dbReference type="InterPro" id="IPR001356">
    <property type="entry name" value="HD"/>
</dbReference>